<organism evidence="1 2">
    <name type="scientific">Aphis craccivora</name>
    <name type="common">Cowpea aphid</name>
    <dbReference type="NCBI Taxonomy" id="307492"/>
    <lineage>
        <taxon>Eukaryota</taxon>
        <taxon>Metazoa</taxon>
        <taxon>Ecdysozoa</taxon>
        <taxon>Arthropoda</taxon>
        <taxon>Hexapoda</taxon>
        <taxon>Insecta</taxon>
        <taxon>Pterygota</taxon>
        <taxon>Neoptera</taxon>
        <taxon>Paraneoptera</taxon>
        <taxon>Hemiptera</taxon>
        <taxon>Sternorrhyncha</taxon>
        <taxon>Aphidomorpha</taxon>
        <taxon>Aphidoidea</taxon>
        <taxon>Aphididae</taxon>
        <taxon>Aphidini</taxon>
        <taxon>Aphis</taxon>
        <taxon>Aphis</taxon>
    </lineage>
</organism>
<dbReference type="AlphaFoldDB" id="A0A6G0YCJ9"/>
<comment type="caution">
    <text evidence="1">The sequence shown here is derived from an EMBL/GenBank/DDBJ whole genome shotgun (WGS) entry which is preliminary data.</text>
</comment>
<sequence>MSRVGRKLLIVIVTKPQSLSHKFLNFIIHEISKYSFSLHAGLDFTEQRFSAFATKNTTNTTVPCRGRHGNTTVMFAPPKMFWRGLDSCVPRIISLRAHVYILSHSTILLY</sequence>
<name>A0A6G0YCJ9_APHCR</name>
<proteinExistence type="predicted"/>
<gene>
    <name evidence="1" type="ORF">FWK35_00033999</name>
</gene>
<dbReference type="EMBL" id="VUJU01004839">
    <property type="protein sequence ID" value="KAF0753093.1"/>
    <property type="molecule type" value="Genomic_DNA"/>
</dbReference>
<evidence type="ECO:0000313" key="2">
    <source>
        <dbReference type="Proteomes" id="UP000478052"/>
    </source>
</evidence>
<keyword evidence="2" id="KW-1185">Reference proteome</keyword>
<accession>A0A6G0YCJ9</accession>
<evidence type="ECO:0000313" key="1">
    <source>
        <dbReference type="EMBL" id="KAF0753093.1"/>
    </source>
</evidence>
<protein>
    <submittedName>
        <fullName evidence="1">Uncharacterized protein</fullName>
    </submittedName>
</protein>
<reference evidence="1 2" key="1">
    <citation type="submission" date="2019-08" db="EMBL/GenBank/DDBJ databases">
        <title>Whole genome of Aphis craccivora.</title>
        <authorList>
            <person name="Voronova N.V."/>
            <person name="Shulinski R.S."/>
            <person name="Bandarenka Y.V."/>
            <person name="Zhorov D.G."/>
            <person name="Warner D."/>
        </authorList>
    </citation>
    <scope>NUCLEOTIDE SEQUENCE [LARGE SCALE GENOMIC DNA]</scope>
    <source>
        <strain evidence="1">180601</strain>
        <tissue evidence="1">Whole Body</tissue>
    </source>
</reference>
<dbReference type="Proteomes" id="UP000478052">
    <property type="component" value="Unassembled WGS sequence"/>
</dbReference>